<dbReference type="OrthoDB" id="1921697at2"/>
<proteinExistence type="predicted"/>
<comment type="caution">
    <text evidence="1">The sequence shown here is derived from an EMBL/GenBank/DDBJ whole genome shotgun (WGS) entry which is preliminary data.</text>
</comment>
<evidence type="ECO:0000313" key="2">
    <source>
        <dbReference type="Proteomes" id="UP000238882"/>
    </source>
</evidence>
<dbReference type="AlphaFoldDB" id="A0A2S7WTM0"/>
<protein>
    <submittedName>
        <fullName evidence="1">Uncharacterized protein</fullName>
    </submittedName>
</protein>
<organism evidence="1 2">
    <name type="scientific">Polaribacter porphyrae</name>
    <dbReference type="NCBI Taxonomy" id="1137780"/>
    <lineage>
        <taxon>Bacteria</taxon>
        <taxon>Pseudomonadati</taxon>
        <taxon>Bacteroidota</taxon>
        <taxon>Flavobacteriia</taxon>
        <taxon>Flavobacteriales</taxon>
        <taxon>Flavobacteriaceae</taxon>
    </lineage>
</organism>
<keyword evidence="2" id="KW-1185">Reference proteome</keyword>
<gene>
    <name evidence="1" type="ORF">BTO18_16490</name>
</gene>
<accession>A0A2S7WTM0</accession>
<evidence type="ECO:0000313" key="1">
    <source>
        <dbReference type="EMBL" id="PQJ80671.1"/>
    </source>
</evidence>
<dbReference type="Proteomes" id="UP000238882">
    <property type="component" value="Unassembled WGS sequence"/>
</dbReference>
<dbReference type="EMBL" id="MSCN01000001">
    <property type="protein sequence ID" value="PQJ80671.1"/>
    <property type="molecule type" value="Genomic_DNA"/>
</dbReference>
<sequence>MKTTPSNEQFTDSLKKDALKMAVACVINTVIENYHTGVFLQSKTGDYSDVKVVTPFGEIP</sequence>
<name>A0A2S7WTM0_9FLAO</name>
<reference evidence="1 2" key="1">
    <citation type="submission" date="2016-12" db="EMBL/GenBank/DDBJ databases">
        <title>Trade-off between light-utilization and light-protection in marine flavobacteria.</title>
        <authorList>
            <person name="Kumagai Y."/>
            <person name="Yoshizawa S."/>
            <person name="Kogure K."/>
            <person name="Iwasaki W."/>
        </authorList>
    </citation>
    <scope>NUCLEOTIDE SEQUENCE [LARGE SCALE GENOMIC DNA]</scope>
    <source>
        <strain evidence="1 2">NBRC 108759</strain>
    </source>
</reference>
<dbReference type="RefSeq" id="WP_105017275.1">
    <property type="nucleotide sequence ID" value="NZ_MSCN01000001.1"/>
</dbReference>